<dbReference type="AlphaFoldDB" id="A0A9W6LAJ4"/>
<dbReference type="PANTHER" id="PTHR37422">
    <property type="entry name" value="TEICHURONIC ACID BIOSYNTHESIS PROTEIN TUAE"/>
    <property type="match status" value="1"/>
</dbReference>
<keyword evidence="4 5" id="KW-0472">Membrane</keyword>
<keyword evidence="8" id="KW-1185">Reference proteome</keyword>
<dbReference type="GO" id="GO:0016020">
    <property type="term" value="C:membrane"/>
    <property type="evidence" value="ECO:0007669"/>
    <property type="project" value="UniProtKB-SubCell"/>
</dbReference>
<feature type="transmembrane region" description="Helical" evidence="5">
    <location>
        <begin position="90"/>
        <end position="108"/>
    </location>
</feature>
<gene>
    <name evidence="7" type="primary">sypL</name>
    <name evidence="7" type="ORF">DAMNIGENAA_33140</name>
</gene>
<feature type="transmembrane region" description="Helical" evidence="5">
    <location>
        <begin position="140"/>
        <end position="158"/>
    </location>
</feature>
<feature type="transmembrane region" description="Helical" evidence="5">
    <location>
        <begin position="207"/>
        <end position="234"/>
    </location>
</feature>
<name>A0A9W6LAJ4_9BACT</name>
<sequence>MAEAGMFNKQTTSNAVIDCEPPPTTLTLPVAMLYVWTVINVGRPQDIFPFVAQIYPGQVVAAISAGSYFMFPEPSVKTNASPFSHMEARLFLYLSAVMVLTTPFSYYPSLSLEFMKAFIWKFGLYFFLFVKLINTPQRIAAFLYTLLFSGLLIGTSALLFSGSQHRVSIGGMYDPNDLAMLMVTLLPLCLIPFLASRKWYGKAFAGIASTLMLAALLATQSRGGFIGLITVGAWYGCIGIPRISRIKLTVILSVVTILFVSMATEQYMDRMQTITEESQDGAGRLLIWKRSLKIAFDHPLLGVGPAAYMTAYGDYLNNDRFDAELSAEVSGGKWQTAHNTYLLILVELGFVGFLIFFMILLRTYSNLRHTLSASLPFSKSPNNAQIYAAALSGSLTGFAICGIFLSQSYNGLIYEFCWLSGVLVRQNQRKPMQVDPKITSRRL</sequence>
<protein>
    <submittedName>
        <fullName evidence="7">Membrane protein</fullName>
    </submittedName>
</protein>
<evidence type="ECO:0000256" key="2">
    <source>
        <dbReference type="ARBA" id="ARBA00022692"/>
    </source>
</evidence>
<evidence type="ECO:0000313" key="7">
    <source>
        <dbReference type="EMBL" id="GLI35881.1"/>
    </source>
</evidence>
<dbReference type="PANTHER" id="PTHR37422:SF13">
    <property type="entry name" value="LIPOPOLYSACCHARIDE BIOSYNTHESIS PROTEIN PA4999-RELATED"/>
    <property type="match status" value="1"/>
</dbReference>
<keyword evidence="2 5" id="KW-0812">Transmembrane</keyword>
<evidence type="ECO:0000256" key="4">
    <source>
        <dbReference type="ARBA" id="ARBA00023136"/>
    </source>
</evidence>
<dbReference type="EMBL" id="BSDR01000001">
    <property type="protein sequence ID" value="GLI35881.1"/>
    <property type="molecule type" value="Genomic_DNA"/>
</dbReference>
<dbReference type="InterPro" id="IPR051533">
    <property type="entry name" value="WaaL-like"/>
</dbReference>
<organism evidence="7 8">
    <name type="scientific">Desulforhabdus amnigena</name>
    <dbReference type="NCBI Taxonomy" id="40218"/>
    <lineage>
        <taxon>Bacteria</taxon>
        <taxon>Pseudomonadati</taxon>
        <taxon>Thermodesulfobacteriota</taxon>
        <taxon>Syntrophobacteria</taxon>
        <taxon>Syntrophobacterales</taxon>
        <taxon>Syntrophobacteraceae</taxon>
        <taxon>Desulforhabdus</taxon>
    </lineage>
</organism>
<feature type="transmembrane region" description="Helical" evidence="5">
    <location>
        <begin position="178"/>
        <end position="195"/>
    </location>
</feature>
<dbReference type="InterPro" id="IPR007016">
    <property type="entry name" value="O-antigen_ligase-rel_domated"/>
</dbReference>
<reference evidence="7" key="1">
    <citation type="submission" date="2022-12" db="EMBL/GenBank/DDBJ databases">
        <title>Reference genome sequencing for broad-spectrum identification of bacterial and archaeal isolates by mass spectrometry.</title>
        <authorList>
            <person name="Sekiguchi Y."/>
            <person name="Tourlousse D.M."/>
        </authorList>
    </citation>
    <scope>NUCLEOTIDE SEQUENCE</scope>
    <source>
        <strain evidence="7">ASRB1</strain>
    </source>
</reference>
<feature type="transmembrane region" description="Helical" evidence="5">
    <location>
        <begin position="341"/>
        <end position="364"/>
    </location>
</feature>
<dbReference type="Proteomes" id="UP001144372">
    <property type="component" value="Unassembled WGS sequence"/>
</dbReference>
<evidence type="ECO:0000259" key="6">
    <source>
        <dbReference type="Pfam" id="PF04932"/>
    </source>
</evidence>
<dbReference type="Pfam" id="PF04932">
    <property type="entry name" value="Wzy_C"/>
    <property type="match status" value="1"/>
</dbReference>
<evidence type="ECO:0000256" key="5">
    <source>
        <dbReference type="SAM" id="Phobius"/>
    </source>
</evidence>
<comment type="subcellular location">
    <subcellularLocation>
        <location evidence="1">Membrane</location>
        <topology evidence="1">Multi-pass membrane protein</topology>
    </subcellularLocation>
</comment>
<feature type="transmembrane region" description="Helical" evidence="5">
    <location>
        <begin position="246"/>
        <end position="264"/>
    </location>
</feature>
<proteinExistence type="predicted"/>
<evidence type="ECO:0000256" key="1">
    <source>
        <dbReference type="ARBA" id="ARBA00004141"/>
    </source>
</evidence>
<feature type="transmembrane region" description="Helical" evidence="5">
    <location>
        <begin position="384"/>
        <end position="405"/>
    </location>
</feature>
<feature type="domain" description="O-antigen ligase-related" evidence="6">
    <location>
        <begin position="208"/>
        <end position="357"/>
    </location>
</feature>
<accession>A0A9W6LAJ4</accession>
<evidence type="ECO:0000313" key="8">
    <source>
        <dbReference type="Proteomes" id="UP001144372"/>
    </source>
</evidence>
<evidence type="ECO:0000256" key="3">
    <source>
        <dbReference type="ARBA" id="ARBA00022989"/>
    </source>
</evidence>
<feature type="transmembrane region" description="Helical" evidence="5">
    <location>
        <begin position="114"/>
        <end position="133"/>
    </location>
</feature>
<comment type="caution">
    <text evidence="7">The sequence shown here is derived from an EMBL/GenBank/DDBJ whole genome shotgun (WGS) entry which is preliminary data.</text>
</comment>
<keyword evidence="3 5" id="KW-1133">Transmembrane helix</keyword>